<evidence type="ECO:0000256" key="9">
    <source>
        <dbReference type="ARBA" id="ARBA00022701"/>
    </source>
</evidence>
<evidence type="ECO:0000256" key="11">
    <source>
        <dbReference type="ARBA" id="ARBA00022838"/>
    </source>
</evidence>
<evidence type="ECO:0000256" key="2">
    <source>
        <dbReference type="ARBA" id="ARBA00004186"/>
    </source>
</evidence>
<accession>A0AAF0ER87</accession>
<evidence type="ECO:0000256" key="5">
    <source>
        <dbReference type="ARBA" id="ARBA00020261"/>
    </source>
</evidence>
<keyword evidence="13" id="KW-0539">Nucleus</keyword>
<evidence type="ECO:0000313" key="18">
    <source>
        <dbReference type="EMBL" id="WFD33341.1"/>
    </source>
</evidence>
<keyword evidence="6" id="KW-0158">Chromosome</keyword>
<evidence type="ECO:0000256" key="14">
    <source>
        <dbReference type="ARBA" id="ARBA00023306"/>
    </source>
</evidence>
<evidence type="ECO:0000256" key="16">
    <source>
        <dbReference type="ARBA" id="ARBA00030566"/>
    </source>
</evidence>
<sequence>MQNDAPRSYFERERDRLVTEIAENIESLIGSTNAANRKLEEHIAVGRGFESIAELWGRFSELMAQSGVPPVSARAQVPKKESSTQDKYAAGAETPHGAAT</sequence>
<name>A0AAF0ER87_9BASI</name>
<protein>
    <recommendedName>
        <fullName evidence="5">DASH complex subunit DAD1</fullName>
    </recommendedName>
    <alternativeName>
        <fullName evidence="16">Outer kinetochore protein DAD1</fullName>
    </alternativeName>
</protein>
<dbReference type="GO" id="GO:0051010">
    <property type="term" value="F:microtubule plus-end binding"/>
    <property type="evidence" value="ECO:0007669"/>
    <property type="project" value="TreeGrafter"/>
</dbReference>
<evidence type="ECO:0000256" key="13">
    <source>
        <dbReference type="ARBA" id="ARBA00023242"/>
    </source>
</evidence>
<evidence type="ECO:0000256" key="7">
    <source>
        <dbReference type="ARBA" id="ARBA00022490"/>
    </source>
</evidence>
<evidence type="ECO:0000256" key="4">
    <source>
        <dbReference type="ARBA" id="ARBA00010146"/>
    </source>
</evidence>
<dbReference type="GO" id="GO:0051301">
    <property type="term" value="P:cell division"/>
    <property type="evidence" value="ECO:0007669"/>
    <property type="project" value="UniProtKB-KW"/>
</dbReference>
<dbReference type="PANTHER" id="PTHR28025">
    <property type="entry name" value="DASH COMPLEX SUBUNIT DAD1"/>
    <property type="match status" value="1"/>
</dbReference>
<evidence type="ECO:0000256" key="6">
    <source>
        <dbReference type="ARBA" id="ARBA00022454"/>
    </source>
</evidence>
<dbReference type="GO" id="GO:0044732">
    <property type="term" value="C:mitotic spindle pole body"/>
    <property type="evidence" value="ECO:0007669"/>
    <property type="project" value="TreeGrafter"/>
</dbReference>
<dbReference type="GO" id="GO:0042729">
    <property type="term" value="C:DASH complex"/>
    <property type="evidence" value="ECO:0007669"/>
    <property type="project" value="InterPro"/>
</dbReference>
<dbReference type="GO" id="GO:0005876">
    <property type="term" value="C:spindle microtubule"/>
    <property type="evidence" value="ECO:0007669"/>
    <property type="project" value="TreeGrafter"/>
</dbReference>
<keyword evidence="14" id="KW-0131">Cell cycle</keyword>
<evidence type="ECO:0000256" key="1">
    <source>
        <dbReference type="ARBA" id="ARBA00004123"/>
    </source>
</evidence>
<feature type="region of interest" description="Disordered" evidence="17">
    <location>
        <begin position="69"/>
        <end position="100"/>
    </location>
</feature>
<evidence type="ECO:0000313" key="19">
    <source>
        <dbReference type="Proteomes" id="UP001219933"/>
    </source>
</evidence>
<comment type="similarity">
    <text evidence="4">Belongs to the DASH complex DAD1 family.</text>
</comment>
<dbReference type="InterPro" id="IPR013958">
    <property type="entry name" value="DASH_Dad1"/>
</dbReference>
<evidence type="ECO:0000256" key="3">
    <source>
        <dbReference type="ARBA" id="ARBA00004629"/>
    </source>
</evidence>
<keyword evidence="11" id="KW-0995">Kinetochore</keyword>
<evidence type="ECO:0000256" key="17">
    <source>
        <dbReference type="SAM" id="MobiDB-lite"/>
    </source>
</evidence>
<keyword evidence="12" id="KW-0206">Cytoskeleton</keyword>
<keyword evidence="19" id="KW-1185">Reference proteome</keyword>
<dbReference type="EMBL" id="CP119877">
    <property type="protein sequence ID" value="WFD33341.1"/>
    <property type="molecule type" value="Genomic_DNA"/>
</dbReference>
<keyword evidence="15" id="KW-0137">Centromere</keyword>
<organism evidence="18 19">
    <name type="scientific">Malassezia cuniculi</name>
    <dbReference type="NCBI Taxonomy" id="948313"/>
    <lineage>
        <taxon>Eukaryota</taxon>
        <taxon>Fungi</taxon>
        <taxon>Dikarya</taxon>
        <taxon>Basidiomycota</taxon>
        <taxon>Ustilaginomycotina</taxon>
        <taxon>Malasseziomycetes</taxon>
        <taxon>Malasseziales</taxon>
        <taxon>Malasseziaceae</taxon>
        <taxon>Malassezia</taxon>
    </lineage>
</organism>
<gene>
    <name evidence="18" type="primary">DAD1</name>
    <name evidence="18" type="ORF">MCUN1_000154</name>
</gene>
<keyword evidence="8" id="KW-0132">Cell division</keyword>
<keyword evidence="10" id="KW-0498">Mitosis</keyword>
<dbReference type="PANTHER" id="PTHR28025:SF1">
    <property type="entry name" value="DASH COMPLEX SUBUNIT DAD1"/>
    <property type="match status" value="1"/>
</dbReference>
<evidence type="ECO:0000256" key="12">
    <source>
        <dbReference type="ARBA" id="ARBA00023212"/>
    </source>
</evidence>
<dbReference type="Proteomes" id="UP001219933">
    <property type="component" value="Chromosome 1"/>
</dbReference>
<dbReference type="GO" id="GO:0072686">
    <property type="term" value="C:mitotic spindle"/>
    <property type="evidence" value="ECO:0007669"/>
    <property type="project" value="InterPro"/>
</dbReference>
<dbReference type="AlphaFoldDB" id="A0AAF0ER87"/>
<evidence type="ECO:0000256" key="8">
    <source>
        <dbReference type="ARBA" id="ARBA00022618"/>
    </source>
</evidence>
<comment type="subcellular location">
    <subcellularLocation>
        <location evidence="3">Chromosome</location>
        <location evidence="3">Centromere</location>
        <location evidence="3">Kinetochore</location>
    </subcellularLocation>
    <subcellularLocation>
        <location evidence="2">Cytoplasm</location>
        <location evidence="2">Cytoskeleton</location>
        <location evidence="2">Spindle</location>
    </subcellularLocation>
    <subcellularLocation>
        <location evidence="1">Nucleus</location>
    </subcellularLocation>
</comment>
<keyword evidence="7" id="KW-0963">Cytoplasm</keyword>
<reference evidence="18" key="1">
    <citation type="submission" date="2023-03" db="EMBL/GenBank/DDBJ databases">
        <title>Mating type loci evolution in Malassezia.</title>
        <authorList>
            <person name="Coelho M.A."/>
        </authorList>
    </citation>
    <scope>NUCLEOTIDE SEQUENCE</scope>
    <source>
        <strain evidence="18">CBS 11721</strain>
    </source>
</reference>
<evidence type="ECO:0000256" key="10">
    <source>
        <dbReference type="ARBA" id="ARBA00022776"/>
    </source>
</evidence>
<dbReference type="Pfam" id="PF08649">
    <property type="entry name" value="DASH_Dad1"/>
    <property type="match status" value="1"/>
</dbReference>
<keyword evidence="9" id="KW-0493">Microtubule</keyword>
<proteinExistence type="inferred from homology"/>
<evidence type="ECO:0000256" key="15">
    <source>
        <dbReference type="ARBA" id="ARBA00023328"/>
    </source>
</evidence>